<reference evidence="2 3" key="1">
    <citation type="submission" date="2020-08" db="EMBL/GenBank/DDBJ databases">
        <title>Genomic Encyclopedia of Type Strains, Phase IV (KMG-IV): sequencing the most valuable type-strain genomes for metagenomic binning, comparative biology and taxonomic classification.</title>
        <authorList>
            <person name="Goeker M."/>
        </authorList>
    </citation>
    <scope>NUCLEOTIDE SEQUENCE [LARGE SCALE GENOMIC DNA]</scope>
    <source>
        <strain evidence="2 3">DSM 18233</strain>
    </source>
</reference>
<dbReference type="SUPFAM" id="SSF52499">
    <property type="entry name" value="Isochorismatase-like hydrolases"/>
    <property type="match status" value="1"/>
</dbReference>
<organism evidence="2 3">
    <name type="scientific">Silvimonas terrae</name>
    <dbReference type="NCBI Taxonomy" id="300266"/>
    <lineage>
        <taxon>Bacteria</taxon>
        <taxon>Pseudomonadati</taxon>
        <taxon>Pseudomonadota</taxon>
        <taxon>Betaproteobacteria</taxon>
        <taxon>Neisseriales</taxon>
        <taxon>Chitinibacteraceae</taxon>
        <taxon>Silvimonas</taxon>
    </lineage>
</organism>
<evidence type="ECO:0000313" key="3">
    <source>
        <dbReference type="Proteomes" id="UP000543030"/>
    </source>
</evidence>
<evidence type="ECO:0000313" key="2">
    <source>
        <dbReference type="EMBL" id="MBB5189786.1"/>
    </source>
</evidence>
<comment type="caution">
    <text evidence="2">The sequence shown here is derived from an EMBL/GenBank/DDBJ whole genome shotgun (WGS) entry which is preliminary data.</text>
</comment>
<evidence type="ECO:0000259" key="1">
    <source>
        <dbReference type="Pfam" id="PF00857"/>
    </source>
</evidence>
<dbReference type="CDD" id="cd01012">
    <property type="entry name" value="YcaC_related"/>
    <property type="match status" value="1"/>
</dbReference>
<proteinExistence type="predicted"/>
<dbReference type="Gene3D" id="3.40.50.850">
    <property type="entry name" value="Isochorismatase-like"/>
    <property type="match status" value="1"/>
</dbReference>
<accession>A0A840RBG5</accession>
<dbReference type="InterPro" id="IPR036380">
    <property type="entry name" value="Isochorismatase-like_sf"/>
</dbReference>
<dbReference type="RefSeq" id="WP_221302957.1">
    <property type="nucleotide sequence ID" value="NZ_JACHHN010000001.1"/>
</dbReference>
<dbReference type="Pfam" id="PF00857">
    <property type="entry name" value="Isochorismatase"/>
    <property type="match status" value="1"/>
</dbReference>
<dbReference type="Proteomes" id="UP000543030">
    <property type="component" value="Unassembled WGS sequence"/>
</dbReference>
<dbReference type="PANTHER" id="PTHR43559:SF1">
    <property type="entry name" value="HYDROLASE"/>
    <property type="match status" value="1"/>
</dbReference>
<dbReference type="PANTHER" id="PTHR43559">
    <property type="entry name" value="HYDROLASE YCAC-RELATED"/>
    <property type="match status" value="1"/>
</dbReference>
<keyword evidence="3" id="KW-1185">Reference proteome</keyword>
<feature type="domain" description="Isochorismatase-like" evidence="1">
    <location>
        <begin position="23"/>
        <end position="174"/>
    </location>
</feature>
<gene>
    <name evidence="2" type="ORF">HNQ50_000496</name>
</gene>
<dbReference type="InterPro" id="IPR000868">
    <property type="entry name" value="Isochorismatase-like_dom"/>
</dbReference>
<dbReference type="InterPro" id="IPR053152">
    <property type="entry name" value="Hydrolase_YcaC-like"/>
</dbReference>
<sequence length="204" mass="22546">MMTSYAKPRDAADDHLITPHNAAILIIDFQPVQVSSIASRSKRELVANITALARIAKLYEMPVVLTSVNVKTGRNQPTIHQITDVLTGVEVLDRTSINAWEDEDFNRAVKATGRKKLIMAALWTEVCLVHPALDALHEGFEVYPVVDCVGGTSLEAHQAGLQRLIQAGAQPTSWVQLICELQRDWNREKTVPGFADILFAIEGH</sequence>
<name>A0A840RBG5_9NEIS</name>
<protein>
    <submittedName>
        <fullName evidence="2">Nicotinamidase-related amidase</fullName>
    </submittedName>
</protein>
<dbReference type="EMBL" id="JACHHN010000001">
    <property type="protein sequence ID" value="MBB5189786.1"/>
    <property type="molecule type" value="Genomic_DNA"/>
</dbReference>
<dbReference type="AlphaFoldDB" id="A0A840RBG5"/>